<dbReference type="PANTHER" id="PTHR43310">
    <property type="entry name" value="SULFATE TRANSPORTER YBAR-RELATED"/>
    <property type="match status" value="1"/>
</dbReference>
<reference evidence="7 8" key="1">
    <citation type="submission" date="2019-03" db="EMBL/GenBank/DDBJ databases">
        <title>Genomic Encyclopedia of Type Strains, Phase IV (KMG-IV): sequencing the most valuable type-strain genomes for metagenomic binning, comparative biology and taxonomic classification.</title>
        <authorList>
            <person name="Goeker M."/>
        </authorList>
    </citation>
    <scope>NUCLEOTIDE SEQUENCE [LARGE SCALE GENOMIC DNA]</scope>
    <source>
        <strain evidence="7 8">DSM 102940</strain>
    </source>
</reference>
<keyword evidence="4 5" id="KW-0472">Membrane</keyword>
<name>A0A4V2S9V9_9FIRM</name>
<keyword evidence="2 5" id="KW-0812">Transmembrane</keyword>
<gene>
    <name evidence="7" type="ORF">EV214_14412</name>
</gene>
<dbReference type="CDD" id="cd07042">
    <property type="entry name" value="STAS_SulP_like_sulfate_transporter"/>
    <property type="match status" value="1"/>
</dbReference>
<dbReference type="SUPFAM" id="SSF52091">
    <property type="entry name" value="SpoIIaa-like"/>
    <property type="match status" value="1"/>
</dbReference>
<dbReference type="Pfam" id="PF01740">
    <property type="entry name" value="STAS"/>
    <property type="match status" value="1"/>
</dbReference>
<dbReference type="Proteomes" id="UP000294919">
    <property type="component" value="Unassembled WGS sequence"/>
</dbReference>
<dbReference type="InterPro" id="IPR002645">
    <property type="entry name" value="STAS_dom"/>
</dbReference>
<evidence type="ECO:0000256" key="4">
    <source>
        <dbReference type="ARBA" id="ARBA00023136"/>
    </source>
</evidence>
<feature type="transmembrane region" description="Helical" evidence="5">
    <location>
        <begin position="118"/>
        <end position="136"/>
    </location>
</feature>
<feature type="transmembrane region" description="Helical" evidence="5">
    <location>
        <begin position="180"/>
        <end position="199"/>
    </location>
</feature>
<dbReference type="AlphaFoldDB" id="A0A4V2S9V9"/>
<feature type="transmembrane region" description="Helical" evidence="5">
    <location>
        <begin position="307"/>
        <end position="325"/>
    </location>
</feature>
<feature type="domain" description="STAS" evidence="6">
    <location>
        <begin position="408"/>
        <end position="474"/>
    </location>
</feature>
<feature type="transmembrane region" description="Helical" evidence="5">
    <location>
        <begin position="65"/>
        <end position="82"/>
    </location>
</feature>
<dbReference type="InterPro" id="IPR011547">
    <property type="entry name" value="SLC26A/SulP_dom"/>
</dbReference>
<comment type="subcellular location">
    <subcellularLocation>
        <location evidence="1">Membrane</location>
        <topology evidence="1">Multi-pass membrane protein</topology>
    </subcellularLocation>
</comment>
<keyword evidence="8" id="KW-1185">Reference proteome</keyword>
<evidence type="ECO:0000256" key="5">
    <source>
        <dbReference type="SAM" id="Phobius"/>
    </source>
</evidence>
<accession>A0A4V2S9V9</accession>
<feature type="transmembrane region" description="Helical" evidence="5">
    <location>
        <begin position="362"/>
        <end position="393"/>
    </location>
</feature>
<feature type="transmembrane region" description="Helical" evidence="5">
    <location>
        <begin position="88"/>
        <end position="106"/>
    </location>
</feature>
<comment type="caution">
    <text evidence="7">The sequence shown here is derived from an EMBL/GenBank/DDBJ whole genome shotgun (WGS) entry which is preliminary data.</text>
</comment>
<feature type="transmembrane region" description="Helical" evidence="5">
    <location>
        <begin position="156"/>
        <end position="173"/>
    </location>
</feature>
<evidence type="ECO:0000313" key="7">
    <source>
        <dbReference type="EMBL" id="TCO68490.1"/>
    </source>
</evidence>
<dbReference type="InterPro" id="IPR036513">
    <property type="entry name" value="STAS_dom_sf"/>
</dbReference>
<evidence type="ECO:0000313" key="8">
    <source>
        <dbReference type="Proteomes" id="UP000294919"/>
    </source>
</evidence>
<proteinExistence type="predicted"/>
<organism evidence="7 8">
    <name type="scientific">Marinisporobacter balticus</name>
    <dbReference type="NCBI Taxonomy" id="2018667"/>
    <lineage>
        <taxon>Bacteria</taxon>
        <taxon>Bacillati</taxon>
        <taxon>Bacillota</taxon>
        <taxon>Clostridia</taxon>
        <taxon>Peptostreptococcales</taxon>
        <taxon>Thermotaleaceae</taxon>
        <taxon>Marinisporobacter</taxon>
    </lineage>
</organism>
<feature type="transmembrane region" description="Helical" evidence="5">
    <location>
        <begin position="330"/>
        <end position="350"/>
    </location>
</feature>
<feature type="transmembrane region" description="Helical" evidence="5">
    <location>
        <begin position="43"/>
        <end position="60"/>
    </location>
</feature>
<evidence type="ECO:0000256" key="3">
    <source>
        <dbReference type="ARBA" id="ARBA00022989"/>
    </source>
</evidence>
<dbReference type="RefSeq" id="WP_207669728.1">
    <property type="nucleotide sequence ID" value="NZ_SLWV01000044.1"/>
</dbReference>
<dbReference type="PROSITE" id="PS50801">
    <property type="entry name" value="STAS"/>
    <property type="match status" value="1"/>
</dbReference>
<feature type="transmembrane region" description="Helical" evidence="5">
    <location>
        <begin position="273"/>
        <end position="295"/>
    </location>
</feature>
<dbReference type="GO" id="GO:0016020">
    <property type="term" value="C:membrane"/>
    <property type="evidence" value="ECO:0007669"/>
    <property type="project" value="UniProtKB-SubCell"/>
</dbReference>
<dbReference type="EMBL" id="SLWV01000044">
    <property type="protein sequence ID" value="TCO68490.1"/>
    <property type="molecule type" value="Genomic_DNA"/>
</dbReference>
<dbReference type="InterPro" id="IPR052706">
    <property type="entry name" value="Membrane-Transporter-like"/>
</dbReference>
<evidence type="ECO:0000256" key="1">
    <source>
        <dbReference type="ARBA" id="ARBA00004141"/>
    </source>
</evidence>
<evidence type="ECO:0000256" key="2">
    <source>
        <dbReference type="ARBA" id="ARBA00022692"/>
    </source>
</evidence>
<dbReference type="Gene3D" id="3.30.750.24">
    <property type="entry name" value="STAS domain"/>
    <property type="match status" value="1"/>
</dbReference>
<dbReference type="Pfam" id="PF00916">
    <property type="entry name" value="Sulfate_transp"/>
    <property type="match status" value="1"/>
</dbReference>
<evidence type="ECO:0000259" key="6">
    <source>
        <dbReference type="PROSITE" id="PS50801"/>
    </source>
</evidence>
<dbReference type="PANTHER" id="PTHR43310:SF1">
    <property type="entry name" value="SULFATE TRANSPORTER YBAR-RELATED"/>
    <property type="match status" value="1"/>
</dbReference>
<protein>
    <submittedName>
        <fullName evidence="7">SulP family sulfate permease</fullName>
    </submittedName>
</protein>
<feature type="transmembrane region" description="Helical" evidence="5">
    <location>
        <begin position="232"/>
        <end position="253"/>
    </location>
</feature>
<sequence>MLFNQENVETMNVKNEILSGLTVALALVPEAVAFALVAGVKPLVGLYGAFLVGLITSIFGGRPGMISGATGGLAVVMVALVAQHGVEYLFAAVVVMGIIQILVGVLKLGKFIRIIPHPVMLGFVNGLAIVIFLAQLNQFKVVSSDGTLHWMTGSELWIMVGLVLLTMMITYFLPKLTKTIPASLFAIIVVSVLANTFGLDTRTVGDIARVGGGLPKFHMPNLPMDLETFKVIFPYAFIFAAVGLIESLMTLTLIDEITDTRGRSNKECMGQGLANIVTGFFGGMGGCAMIGQSMININSGGRRRLSGISASLFLLGFILFGANLIEKIPLAALVGVMFMVVIATFEWSSFRIMRNISKADAFVIVLVSVVTVFEDLAIAVAVGVIVSSLVFAWEKGKRIDVNAYIEEDGTKVYGIRGALFFGSSRNFVEAFDIKNDPENIVIDFMYARVFDHSGIESINTLTEKYKSLGKKLHLKHLSRECYDFIRDAKEIIEVNIIEDPRYHVALNKLG</sequence>
<keyword evidence="3 5" id="KW-1133">Transmembrane helix</keyword>